<evidence type="ECO:0000256" key="2">
    <source>
        <dbReference type="ARBA" id="ARBA00007441"/>
    </source>
</evidence>
<evidence type="ECO:0000313" key="8">
    <source>
        <dbReference type="EMBL" id="TCK16408.1"/>
    </source>
</evidence>
<protein>
    <recommendedName>
        <fullName evidence="6">Aminotransferase</fullName>
        <ecNumber evidence="6">2.6.1.-</ecNumber>
    </recommendedName>
</protein>
<dbReference type="AlphaFoldDB" id="A0A4R1H5N9"/>
<reference evidence="8 9" key="1">
    <citation type="submission" date="2019-03" db="EMBL/GenBank/DDBJ databases">
        <title>Genomic Encyclopedia of Archaeal and Bacterial Type Strains, Phase II (KMG-II): from individual species to whole genera.</title>
        <authorList>
            <person name="Goeker M."/>
        </authorList>
    </citation>
    <scope>NUCLEOTIDE SEQUENCE [LARGE SCALE GENOMIC DNA]</scope>
    <source>
        <strain evidence="8 9">DSM 27697</strain>
    </source>
</reference>
<keyword evidence="5" id="KW-0663">Pyridoxal phosphate</keyword>
<keyword evidence="4 6" id="KW-0808">Transferase</keyword>
<evidence type="ECO:0000256" key="3">
    <source>
        <dbReference type="ARBA" id="ARBA00022576"/>
    </source>
</evidence>
<dbReference type="PANTHER" id="PTHR46383:SF1">
    <property type="entry name" value="ASPARTATE AMINOTRANSFERASE"/>
    <property type="match status" value="1"/>
</dbReference>
<dbReference type="InterPro" id="IPR015422">
    <property type="entry name" value="PyrdxlP-dep_Trfase_small"/>
</dbReference>
<dbReference type="InterPro" id="IPR004838">
    <property type="entry name" value="NHTrfase_class1_PyrdxlP-BS"/>
</dbReference>
<comment type="similarity">
    <text evidence="2 6">Belongs to the class-I pyridoxal-phosphate-dependent aminotransferase family.</text>
</comment>
<accession>A0A4R1H5N9</accession>
<comment type="cofactor">
    <cofactor evidence="1 6">
        <name>pyridoxal 5'-phosphate</name>
        <dbReference type="ChEBI" id="CHEBI:597326"/>
    </cofactor>
</comment>
<evidence type="ECO:0000256" key="4">
    <source>
        <dbReference type="ARBA" id="ARBA00022679"/>
    </source>
</evidence>
<evidence type="ECO:0000256" key="5">
    <source>
        <dbReference type="ARBA" id="ARBA00022898"/>
    </source>
</evidence>
<evidence type="ECO:0000256" key="6">
    <source>
        <dbReference type="RuleBase" id="RU000481"/>
    </source>
</evidence>
<organism evidence="8 9">
    <name type="scientific">Marinobacterium mangrovicola</name>
    <dbReference type="NCBI Taxonomy" id="1476959"/>
    <lineage>
        <taxon>Bacteria</taxon>
        <taxon>Pseudomonadati</taxon>
        <taxon>Pseudomonadota</taxon>
        <taxon>Gammaproteobacteria</taxon>
        <taxon>Oceanospirillales</taxon>
        <taxon>Oceanospirillaceae</taxon>
        <taxon>Marinobacterium</taxon>
    </lineage>
</organism>
<feature type="domain" description="Aminotransferase class I/classII large" evidence="7">
    <location>
        <begin position="33"/>
        <end position="381"/>
    </location>
</feature>
<dbReference type="GO" id="GO:0030170">
    <property type="term" value="F:pyridoxal phosphate binding"/>
    <property type="evidence" value="ECO:0007669"/>
    <property type="project" value="InterPro"/>
</dbReference>
<dbReference type="GO" id="GO:0006520">
    <property type="term" value="P:amino acid metabolic process"/>
    <property type="evidence" value="ECO:0007669"/>
    <property type="project" value="InterPro"/>
</dbReference>
<dbReference type="CDD" id="cd00609">
    <property type="entry name" value="AAT_like"/>
    <property type="match status" value="1"/>
</dbReference>
<name>A0A4R1H5N9_9GAMM</name>
<dbReference type="PROSITE" id="PS00105">
    <property type="entry name" value="AA_TRANSFER_CLASS_1"/>
    <property type="match status" value="1"/>
</dbReference>
<dbReference type="EMBL" id="SMFU01000002">
    <property type="protein sequence ID" value="TCK16408.1"/>
    <property type="molecule type" value="Genomic_DNA"/>
</dbReference>
<dbReference type="Pfam" id="PF00155">
    <property type="entry name" value="Aminotran_1_2"/>
    <property type="match status" value="1"/>
</dbReference>
<dbReference type="Gene3D" id="3.90.1150.10">
    <property type="entry name" value="Aspartate Aminotransferase, domain 1"/>
    <property type="match status" value="1"/>
</dbReference>
<keyword evidence="3 6" id="KW-0032">Aminotransferase</keyword>
<dbReference type="GO" id="GO:0008483">
    <property type="term" value="F:transaminase activity"/>
    <property type="evidence" value="ECO:0007669"/>
    <property type="project" value="UniProtKB-KW"/>
</dbReference>
<dbReference type="InterPro" id="IPR004839">
    <property type="entry name" value="Aminotransferase_I/II_large"/>
</dbReference>
<proteinExistence type="inferred from homology"/>
<comment type="caution">
    <text evidence="8">The sequence shown here is derived from an EMBL/GenBank/DDBJ whole genome shotgun (WGS) entry which is preliminary data.</text>
</comment>
<dbReference type="Proteomes" id="UP000294546">
    <property type="component" value="Unassembled WGS sequence"/>
</dbReference>
<dbReference type="PANTHER" id="PTHR46383">
    <property type="entry name" value="ASPARTATE AMINOTRANSFERASE"/>
    <property type="match status" value="1"/>
</dbReference>
<dbReference type="EC" id="2.6.1.-" evidence="6"/>
<evidence type="ECO:0000259" key="7">
    <source>
        <dbReference type="Pfam" id="PF00155"/>
    </source>
</evidence>
<sequence length="396" mass="43933">MQFSQLTSRIAGEGTAAWDIHIQALQRRAQGEEVTILSVGDPDFDTPTEIVGAAVNSLRNGHTHYPDMRGSLALREVIAEYHRNQGVKDIDPQNVIILHGAQNGLYAVAQCLFNPGDEVIIPEPTYVTYEPAVRSTDAKIVRVPMNPDSDFRLDPKLIEAAITPRTRALMLNSPHNPTGQLIGPETWKKIAALCKKHDIWLVSDEVYAELIFEGEHLCPARFEEIADRTVVISSLSKSHAMTGWRLGWVMGPRALIDHIFNLSLCMLYGCPSFLQDAAVEALSKAHPELDVMKETYRNRRDTVCDTLSESRWLRAVRPPSGMFLMIDVRKTGLSSKAFSQALLDNYDVSVLPAEAFGPSGAGFVRLSLTVDTEQLREACRRMDACAREHSITPVSA</sequence>
<gene>
    <name evidence="8" type="ORF">CLV83_0116</name>
</gene>
<dbReference type="Gene3D" id="3.40.640.10">
    <property type="entry name" value="Type I PLP-dependent aspartate aminotransferase-like (Major domain)"/>
    <property type="match status" value="1"/>
</dbReference>
<keyword evidence="9" id="KW-1185">Reference proteome</keyword>
<dbReference type="RefSeq" id="WP_132286024.1">
    <property type="nucleotide sequence ID" value="NZ_SMFU01000002.1"/>
</dbReference>
<dbReference type="SUPFAM" id="SSF53383">
    <property type="entry name" value="PLP-dependent transferases"/>
    <property type="match status" value="1"/>
</dbReference>
<dbReference type="OrthoDB" id="9763453at2"/>
<evidence type="ECO:0000256" key="1">
    <source>
        <dbReference type="ARBA" id="ARBA00001933"/>
    </source>
</evidence>
<dbReference type="InterPro" id="IPR015424">
    <property type="entry name" value="PyrdxlP-dep_Trfase"/>
</dbReference>
<dbReference type="InterPro" id="IPR015421">
    <property type="entry name" value="PyrdxlP-dep_Trfase_major"/>
</dbReference>
<dbReference type="FunFam" id="3.40.640.10:FF:000033">
    <property type="entry name" value="Aspartate aminotransferase"/>
    <property type="match status" value="1"/>
</dbReference>
<dbReference type="InterPro" id="IPR050596">
    <property type="entry name" value="AspAT/PAT-like"/>
</dbReference>
<evidence type="ECO:0000313" key="9">
    <source>
        <dbReference type="Proteomes" id="UP000294546"/>
    </source>
</evidence>